<dbReference type="PANTHER" id="PTHR37526:SF1">
    <property type="entry name" value="PROTEIN TUSB"/>
    <property type="match status" value="1"/>
</dbReference>
<protein>
    <recommendedName>
        <fullName evidence="3">tRNA 5-methylaminomethyl-2-thiouridine synthase TusB</fullName>
    </recommendedName>
</protein>
<dbReference type="RefSeq" id="WP_061332845.1">
    <property type="nucleotide sequence ID" value="NZ_LOCO01000017.1"/>
</dbReference>
<evidence type="ECO:0000313" key="2">
    <source>
        <dbReference type="Proteomes" id="UP000070282"/>
    </source>
</evidence>
<dbReference type="NCBIfam" id="TIGR03011">
    <property type="entry name" value="sulf_tusB_dsrH"/>
    <property type="match status" value="1"/>
</dbReference>
<accession>A0A137S6W6</accession>
<dbReference type="InterPro" id="IPR007215">
    <property type="entry name" value="Sulphur_relay_TusB/DsrH"/>
</dbReference>
<keyword evidence="2" id="KW-1185">Reference proteome</keyword>
<dbReference type="Gene3D" id="3.40.1260.10">
    <property type="entry name" value="DsrEFH-like"/>
    <property type="match status" value="1"/>
</dbReference>
<dbReference type="PANTHER" id="PTHR37526">
    <property type="entry name" value="PROTEIN TUSB"/>
    <property type="match status" value="1"/>
</dbReference>
<dbReference type="GO" id="GO:1990228">
    <property type="term" value="C:sulfurtransferase complex"/>
    <property type="evidence" value="ECO:0007669"/>
    <property type="project" value="TreeGrafter"/>
</dbReference>
<organism evidence="1 2">
    <name type="scientific">Marinobacter excellens LAMA 842</name>
    <dbReference type="NCBI Taxonomy" id="1306954"/>
    <lineage>
        <taxon>Bacteria</taxon>
        <taxon>Pseudomonadati</taxon>
        <taxon>Pseudomonadota</taxon>
        <taxon>Gammaproteobacteria</taxon>
        <taxon>Pseudomonadales</taxon>
        <taxon>Marinobacteraceae</taxon>
        <taxon>Marinobacter</taxon>
    </lineage>
</organism>
<dbReference type="GO" id="GO:0002143">
    <property type="term" value="P:tRNA wobble position uridine thiolation"/>
    <property type="evidence" value="ECO:0007669"/>
    <property type="project" value="InterPro"/>
</dbReference>
<sequence length="96" mass="10190">MTQEQTIQATLHILNKSPSHPRFATCLAALHEGDTLALAENAVLAVTDSTAGLPRNCVALGADLEARGLAGNPKVQIISYGDLVRLTAEHSRTVSW</sequence>
<dbReference type="Proteomes" id="UP000070282">
    <property type="component" value="Unassembled WGS sequence"/>
</dbReference>
<dbReference type="AlphaFoldDB" id="A0A137S6W6"/>
<dbReference type="EMBL" id="LOCO01000017">
    <property type="protein sequence ID" value="KXO08184.1"/>
    <property type="molecule type" value="Genomic_DNA"/>
</dbReference>
<reference evidence="2" key="1">
    <citation type="submission" date="2015-12" db="EMBL/GenBank/DDBJ databases">
        <authorList>
            <person name="Lima A."/>
            <person name="Farahani Zayas N."/>
            <person name="Castro Da Silva M.A."/>
            <person name="Cabral A."/>
            <person name="Pessatti M.L."/>
        </authorList>
    </citation>
    <scope>NUCLEOTIDE SEQUENCE [LARGE SCALE GENOMIC DNA]</scope>
    <source>
        <strain evidence="2">LAMA 842</strain>
    </source>
</reference>
<gene>
    <name evidence="1" type="ORF">J122_2871</name>
</gene>
<comment type="caution">
    <text evidence="1">The sequence shown here is derived from an EMBL/GenBank/DDBJ whole genome shotgun (WGS) entry which is preliminary data.</text>
</comment>
<proteinExistence type="predicted"/>
<dbReference type="SUPFAM" id="SSF75169">
    <property type="entry name" value="DsrEFH-like"/>
    <property type="match status" value="1"/>
</dbReference>
<name>A0A137S6W6_9GAMM</name>
<evidence type="ECO:0008006" key="3">
    <source>
        <dbReference type="Google" id="ProtNLM"/>
    </source>
</evidence>
<dbReference type="Pfam" id="PF04077">
    <property type="entry name" value="DsrH"/>
    <property type="match status" value="1"/>
</dbReference>
<dbReference type="InterPro" id="IPR027396">
    <property type="entry name" value="DsrEFH-like"/>
</dbReference>
<evidence type="ECO:0000313" key="1">
    <source>
        <dbReference type="EMBL" id="KXO08184.1"/>
    </source>
</evidence>
<dbReference type="PATRIC" id="fig|1306954.6.peg.1152"/>